<dbReference type="STRING" id="946333.A4W93_28850"/>
<dbReference type="AlphaFoldDB" id="A0A1W6LH24"/>
<name>A0A1W6LH24_9BURK</name>
<proteinExistence type="predicted"/>
<organism evidence="1 2">
    <name type="scientific">Piscinibacter gummiphilus</name>
    <dbReference type="NCBI Taxonomy" id="946333"/>
    <lineage>
        <taxon>Bacteria</taxon>
        <taxon>Pseudomonadati</taxon>
        <taxon>Pseudomonadota</taxon>
        <taxon>Betaproteobacteria</taxon>
        <taxon>Burkholderiales</taxon>
        <taxon>Sphaerotilaceae</taxon>
        <taxon>Piscinibacter</taxon>
    </lineage>
</organism>
<evidence type="ECO:0008006" key="3">
    <source>
        <dbReference type="Google" id="ProtNLM"/>
    </source>
</evidence>
<accession>A0A1W6LH24</accession>
<evidence type="ECO:0000313" key="1">
    <source>
        <dbReference type="EMBL" id="ARN23584.1"/>
    </source>
</evidence>
<protein>
    <recommendedName>
        <fullName evidence="3">Periplasmic heavy metal sensor</fullName>
    </recommendedName>
</protein>
<reference evidence="1 2" key="1">
    <citation type="submission" date="2016-04" db="EMBL/GenBank/DDBJ databases">
        <title>Complete genome sequence of natural rubber-degrading, novel Gram-negative bacterium, Rhizobacter gummiphilus strain NS21.</title>
        <authorList>
            <person name="Tabata M."/>
            <person name="Kasai D."/>
            <person name="Fukuda M."/>
        </authorList>
    </citation>
    <scope>NUCLEOTIDE SEQUENCE [LARGE SCALE GENOMIC DNA]</scope>
    <source>
        <strain evidence="1 2">NS21</strain>
    </source>
</reference>
<dbReference type="EMBL" id="CP015118">
    <property type="protein sequence ID" value="ARN23584.1"/>
    <property type="molecule type" value="Genomic_DNA"/>
</dbReference>
<dbReference type="Proteomes" id="UP000193427">
    <property type="component" value="Chromosome"/>
</dbReference>
<gene>
    <name evidence="1" type="ORF">A4W93_28850</name>
</gene>
<keyword evidence="2" id="KW-1185">Reference proteome</keyword>
<sequence length="135" mass="15113">MALAVGLATGCSAWRHTPEQKMAHELQALQQAVPQHVTDPARAARLSEAIRGLDTDLTEFRREFTTMREDLRAANARPDVTRPELEQLIDGYDTRRKALRTRVLARHAEMIAATTADEWAALAKHERKALSAAME</sequence>
<evidence type="ECO:0000313" key="2">
    <source>
        <dbReference type="Proteomes" id="UP000193427"/>
    </source>
</evidence>
<dbReference type="KEGG" id="rgu:A4W93_28850"/>